<evidence type="ECO:0000259" key="5">
    <source>
        <dbReference type="PROSITE" id="PS51379"/>
    </source>
</evidence>
<keyword evidence="4" id="KW-0411">Iron-sulfur</keyword>
<feature type="domain" description="4Fe-4S ferredoxin-type" evidence="5">
    <location>
        <begin position="2"/>
        <end position="30"/>
    </location>
</feature>
<evidence type="ECO:0000256" key="4">
    <source>
        <dbReference type="ARBA" id="ARBA00023014"/>
    </source>
</evidence>
<evidence type="ECO:0000256" key="1">
    <source>
        <dbReference type="ARBA" id="ARBA00022485"/>
    </source>
</evidence>
<dbReference type="InterPro" id="IPR004108">
    <property type="entry name" value="Fe_hydrogenase_lsu_C"/>
</dbReference>
<organism evidence="7 8">
    <name type="scientific">Natranaerovirga pectinivora</name>
    <dbReference type="NCBI Taxonomy" id="682400"/>
    <lineage>
        <taxon>Bacteria</taxon>
        <taxon>Bacillati</taxon>
        <taxon>Bacillota</taxon>
        <taxon>Clostridia</taxon>
        <taxon>Lachnospirales</taxon>
        <taxon>Natranaerovirgaceae</taxon>
        <taxon>Natranaerovirga</taxon>
    </lineage>
</organism>
<keyword evidence="3" id="KW-0408">Iron</keyword>
<dbReference type="Gene3D" id="3.30.450.20">
    <property type="entry name" value="PAS domain"/>
    <property type="match status" value="1"/>
</dbReference>
<dbReference type="Proteomes" id="UP000294902">
    <property type="component" value="Unassembled WGS sequence"/>
</dbReference>
<dbReference type="InterPro" id="IPR009016">
    <property type="entry name" value="Fe_hydrogenase"/>
</dbReference>
<reference evidence="7 8" key="1">
    <citation type="submission" date="2019-03" db="EMBL/GenBank/DDBJ databases">
        <title>Genomic Encyclopedia of Type Strains, Phase IV (KMG-IV): sequencing the most valuable type-strain genomes for metagenomic binning, comparative biology and taxonomic classification.</title>
        <authorList>
            <person name="Goeker M."/>
        </authorList>
    </citation>
    <scope>NUCLEOTIDE SEQUENCE [LARGE SCALE GENOMIC DNA]</scope>
    <source>
        <strain evidence="7 8">DSM 24629</strain>
    </source>
</reference>
<evidence type="ECO:0000256" key="3">
    <source>
        <dbReference type="ARBA" id="ARBA00023004"/>
    </source>
</evidence>
<dbReference type="GO" id="GO:0046872">
    <property type="term" value="F:metal ion binding"/>
    <property type="evidence" value="ECO:0007669"/>
    <property type="project" value="UniProtKB-KW"/>
</dbReference>
<sequence length="570" mass="64236">MRILNFASANCRNCYKCLRTCPIKAIRFNENQAQIDENLCIACGQCFVVCPQNARHIKSDIEIVKEAIDKGQEVIGSLAPSFAGFFTEPNTFIQQLMGLGFSSVEETAIGAEYITKAYANYIEENNPNYVVTSCCPTINLLVERHYPESIEYMLPFVSPMIAHGKAIKKEKKEAMTVFIGPCISKKCEALNQYNAGMIDAVLTLEEVVGWIEDSDQYLGDNYEKKVLGYNGEDNGRSYPIVGGIANGLRDCLINKGYDILSITGLSNSKSVFEELKNKSLSKVFIEISACNESCIGGPAIPKNSVGLFNRKQKLKRYITNKNKGNEPLYFLTDNELKRTFESQKKEKEKISESTLNKILKKLGKYQLIDELNCGACGYNTCREKALAVFEGVSQIDMCMPYMRNKAESLSNVIFLNSPNAIFIVDEQLNIIDLNPSAKNMFEIKSEKYISQPIKNLINQIEWENIFRLKSDIINKRIQFNHNNLVGILNILYLHKENILLTIITNITQEEKRKKELSEMRENTLNIAQNVINKQMRVAQEIASLLGETTAETKVALTKLKEVVKGEEGGL</sequence>
<name>A0A4R3MNR1_9FIRM</name>
<dbReference type="Gene3D" id="3.30.70.20">
    <property type="match status" value="1"/>
</dbReference>
<dbReference type="GO" id="GO:0051539">
    <property type="term" value="F:4 iron, 4 sulfur cluster binding"/>
    <property type="evidence" value="ECO:0007669"/>
    <property type="project" value="UniProtKB-KW"/>
</dbReference>
<feature type="domain" description="4Fe-4S ferredoxin-type" evidence="5">
    <location>
        <begin position="31"/>
        <end position="60"/>
    </location>
</feature>
<dbReference type="Pfam" id="PF12838">
    <property type="entry name" value="Fer4_7"/>
    <property type="match status" value="1"/>
</dbReference>
<dbReference type="CDD" id="cd00130">
    <property type="entry name" value="PAS"/>
    <property type="match status" value="1"/>
</dbReference>
<dbReference type="PROSITE" id="PS00198">
    <property type="entry name" value="4FE4S_FER_1"/>
    <property type="match status" value="1"/>
</dbReference>
<feature type="domain" description="4Fe-4S" evidence="6">
    <location>
        <begin position="345"/>
        <end position="415"/>
    </location>
</feature>
<keyword evidence="8" id="KW-1185">Reference proteome</keyword>
<keyword evidence="2" id="KW-0479">Metal-binding</keyword>
<dbReference type="SUPFAM" id="SSF53920">
    <property type="entry name" value="Fe-only hydrogenase"/>
    <property type="match status" value="1"/>
</dbReference>
<protein>
    <submittedName>
        <fullName evidence="7">Iron only hydrogenase large subunit-like protein</fullName>
    </submittedName>
</protein>
<evidence type="ECO:0000313" key="8">
    <source>
        <dbReference type="Proteomes" id="UP000294902"/>
    </source>
</evidence>
<dbReference type="InterPro" id="IPR017896">
    <property type="entry name" value="4Fe4S_Fe-S-bd"/>
</dbReference>
<dbReference type="InterPro" id="IPR035965">
    <property type="entry name" value="PAS-like_dom_sf"/>
</dbReference>
<evidence type="ECO:0000259" key="6">
    <source>
        <dbReference type="PROSITE" id="PS51656"/>
    </source>
</evidence>
<dbReference type="Pfam" id="PF13188">
    <property type="entry name" value="PAS_8"/>
    <property type="match status" value="1"/>
</dbReference>
<comment type="caution">
    <text evidence="7">The sequence shown here is derived from an EMBL/GenBank/DDBJ whole genome shotgun (WGS) entry which is preliminary data.</text>
</comment>
<keyword evidence="1" id="KW-0004">4Fe-4S</keyword>
<dbReference type="PROSITE" id="PS51379">
    <property type="entry name" value="4FE4S_FER_2"/>
    <property type="match status" value="2"/>
</dbReference>
<evidence type="ECO:0000313" key="7">
    <source>
        <dbReference type="EMBL" id="TCT16170.1"/>
    </source>
</evidence>
<evidence type="ECO:0000256" key="2">
    <source>
        <dbReference type="ARBA" id="ARBA00022723"/>
    </source>
</evidence>
<proteinExistence type="predicted"/>
<dbReference type="PANTHER" id="PTHR11615">
    <property type="entry name" value="NITRATE, FORMATE, IRON DEHYDROGENASE"/>
    <property type="match status" value="1"/>
</dbReference>
<dbReference type="SUPFAM" id="SSF54862">
    <property type="entry name" value="4Fe-4S ferredoxins"/>
    <property type="match status" value="1"/>
</dbReference>
<dbReference type="InterPro" id="IPR007202">
    <property type="entry name" value="4Fe-4S_dom"/>
</dbReference>
<dbReference type="AlphaFoldDB" id="A0A4R3MNR1"/>
<dbReference type="Pfam" id="PF04060">
    <property type="entry name" value="FeS"/>
    <property type="match status" value="1"/>
</dbReference>
<dbReference type="Pfam" id="PF02906">
    <property type="entry name" value="Fe_hyd_lg_C"/>
    <property type="match status" value="1"/>
</dbReference>
<dbReference type="RefSeq" id="WP_165878464.1">
    <property type="nucleotide sequence ID" value="NZ_SMAL01000002.1"/>
</dbReference>
<gene>
    <name evidence="7" type="ORF">EDC18_102186</name>
</gene>
<dbReference type="SUPFAM" id="SSF55785">
    <property type="entry name" value="PYP-like sensor domain (PAS domain)"/>
    <property type="match status" value="1"/>
</dbReference>
<accession>A0A4R3MNR1</accession>
<dbReference type="SMART" id="SM00091">
    <property type="entry name" value="PAS"/>
    <property type="match status" value="1"/>
</dbReference>
<dbReference type="InterPro" id="IPR000014">
    <property type="entry name" value="PAS"/>
</dbReference>
<dbReference type="InterPro" id="IPR017900">
    <property type="entry name" value="4Fe4S_Fe_S_CS"/>
</dbReference>
<dbReference type="EMBL" id="SMAL01000002">
    <property type="protein sequence ID" value="TCT16170.1"/>
    <property type="molecule type" value="Genomic_DNA"/>
</dbReference>
<dbReference type="Gene3D" id="1.10.15.40">
    <property type="entry name" value="Electron transport complex subunit B, putative Fe-S cluster"/>
    <property type="match status" value="1"/>
</dbReference>
<dbReference type="Gene3D" id="3.40.950.10">
    <property type="entry name" value="Fe-only Hydrogenase (Larger Subunit), Chain L, domain 3"/>
    <property type="match status" value="1"/>
</dbReference>
<dbReference type="InterPro" id="IPR050340">
    <property type="entry name" value="Cytosolic_Fe-S_CAF"/>
</dbReference>
<dbReference type="PROSITE" id="PS51656">
    <property type="entry name" value="4FE4S"/>
    <property type="match status" value="1"/>
</dbReference>